<feature type="transmembrane region" description="Helical" evidence="2">
    <location>
        <begin position="487"/>
        <end position="510"/>
    </location>
</feature>
<proteinExistence type="predicted"/>
<keyword evidence="2" id="KW-0472">Membrane</keyword>
<feature type="compositionally biased region" description="Low complexity" evidence="1">
    <location>
        <begin position="678"/>
        <end position="691"/>
    </location>
</feature>
<accession>A0A6C0EKY5</accession>
<feature type="region of interest" description="Disordered" evidence="1">
    <location>
        <begin position="671"/>
        <end position="715"/>
    </location>
</feature>
<feature type="transmembrane region" description="Helical" evidence="2">
    <location>
        <begin position="394"/>
        <end position="414"/>
    </location>
</feature>
<reference evidence="3" key="1">
    <citation type="journal article" date="2020" name="Nature">
        <title>Giant virus diversity and host interactions through global metagenomics.</title>
        <authorList>
            <person name="Schulz F."/>
            <person name="Roux S."/>
            <person name="Paez-Espino D."/>
            <person name="Jungbluth S."/>
            <person name="Walsh D.A."/>
            <person name="Denef V.J."/>
            <person name="McMahon K.D."/>
            <person name="Konstantinidis K.T."/>
            <person name="Eloe-Fadrosh E.A."/>
            <person name="Kyrpides N.C."/>
            <person name="Woyke T."/>
        </authorList>
    </citation>
    <scope>NUCLEOTIDE SEQUENCE</scope>
    <source>
        <strain evidence="3">GVMAG-M-3300009068-24</strain>
    </source>
</reference>
<feature type="transmembrane region" description="Helical" evidence="2">
    <location>
        <begin position="359"/>
        <end position="382"/>
    </location>
</feature>
<feature type="transmembrane region" description="Helical" evidence="2">
    <location>
        <begin position="460"/>
        <end position="481"/>
    </location>
</feature>
<feature type="transmembrane region" description="Helical" evidence="2">
    <location>
        <begin position="591"/>
        <end position="611"/>
    </location>
</feature>
<keyword evidence="2" id="KW-1133">Transmembrane helix</keyword>
<feature type="transmembrane region" description="Helical" evidence="2">
    <location>
        <begin position="309"/>
        <end position="333"/>
    </location>
</feature>
<organism evidence="3">
    <name type="scientific">viral metagenome</name>
    <dbReference type="NCBI Taxonomy" id="1070528"/>
    <lineage>
        <taxon>unclassified sequences</taxon>
        <taxon>metagenomes</taxon>
        <taxon>organismal metagenomes</taxon>
    </lineage>
</organism>
<evidence type="ECO:0000256" key="2">
    <source>
        <dbReference type="SAM" id="Phobius"/>
    </source>
</evidence>
<feature type="region of interest" description="Disordered" evidence="1">
    <location>
        <begin position="1"/>
        <end position="59"/>
    </location>
</feature>
<keyword evidence="2" id="KW-0812">Transmembrane</keyword>
<dbReference type="EMBL" id="MN738883">
    <property type="protein sequence ID" value="QHT29826.1"/>
    <property type="molecule type" value="Genomic_DNA"/>
</dbReference>
<evidence type="ECO:0000256" key="1">
    <source>
        <dbReference type="SAM" id="MobiDB-lite"/>
    </source>
</evidence>
<name>A0A6C0EKY5_9ZZZZ</name>
<sequence length="715" mass="80114">MHETTWKKKKNRTKVPETFSGSDVKRQPLTMGSDVKRQPLTMGSAGPKAPTVAASNEPVKRATTPLEVTLAWLTPRSSDISDTHASLKNVNDMVTEGFDAAAQDALKQQLAHPPSQANSTTYGMLLETTAPELDSNGNSPGVVMDNLGNYLGYHSIPKCHPVIFQHQLLGFSTITDANDPTNGITTSIATRAQCQSYQNAMDASNLLLGGRQGQFQIQYIQSGNETKAYNTTLVAIGDPNSSLNNMDLSQNIHAAVKYAIEAVNKGIYYASYPLIYTQNVIQNFSGMVTDTFSGVGFYERVAPSDLDRLCVYVTIQNIIWYFICIWIFFNWYYLICYRENGHPVKTYDISWVWLKEHNIFLSLFFKYVVCQVSFINAVMMFFQRYANFVLGPVWGPKINAMILFVLIVLLVIYADMTTKIMNLFFQSLATNIPNWLVALLIAMAVIFALYTFLLEDWIVLAIKFGTIILGIFTIVLFILRILWSVLIIWVASLLIALYFIVYSLFAMAIYSRTSVFQTIRQMLEYMTAGFEPPSPFKYSVCRPRTWGEWLIELLKAIVSFLIQYLFEIILIFMLIYNIYVYVVLLGDNVNLQNAMIVITVFIVLGVLGFMYRKLFPISSRAPVDEIHEVQRAMGVFSTSDLARETSTTLFPSFKGLSSKLTNLFIPTREEEAARQQRKQAQAGGPTQAPAPATGPRPGPGNPSNVIGGVPTNGLV</sequence>
<dbReference type="AlphaFoldDB" id="A0A6C0EKY5"/>
<evidence type="ECO:0000313" key="3">
    <source>
        <dbReference type="EMBL" id="QHT29826.1"/>
    </source>
</evidence>
<feature type="transmembrane region" description="Helical" evidence="2">
    <location>
        <begin position="553"/>
        <end position="579"/>
    </location>
</feature>
<feature type="transmembrane region" description="Helical" evidence="2">
    <location>
        <begin position="434"/>
        <end position="453"/>
    </location>
</feature>
<protein>
    <submittedName>
        <fullName evidence="3">Uncharacterized protein</fullName>
    </submittedName>
</protein>